<protein>
    <submittedName>
        <fullName evidence="3">Acetyltransferase (GNAT) domain-containing protein</fullName>
    </submittedName>
</protein>
<dbReference type="InterPro" id="IPR016181">
    <property type="entry name" value="Acyl_CoA_acyltransferase"/>
</dbReference>
<keyword evidence="4" id="KW-1185">Reference proteome</keyword>
<evidence type="ECO:0000313" key="4">
    <source>
        <dbReference type="Proteomes" id="UP000242662"/>
    </source>
</evidence>
<dbReference type="CDD" id="cd04301">
    <property type="entry name" value="NAT_SF"/>
    <property type="match status" value="1"/>
</dbReference>
<evidence type="ECO:0000259" key="2">
    <source>
        <dbReference type="PROSITE" id="PS51186"/>
    </source>
</evidence>
<dbReference type="Proteomes" id="UP000242662">
    <property type="component" value="Unassembled WGS sequence"/>
</dbReference>
<keyword evidence="1" id="KW-0472">Membrane</keyword>
<dbReference type="PROSITE" id="PS51186">
    <property type="entry name" value="GNAT"/>
    <property type="match status" value="1"/>
</dbReference>
<name>A0A1G6MHB1_9BACI</name>
<dbReference type="Pfam" id="PF13302">
    <property type="entry name" value="Acetyltransf_3"/>
    <property type="match status" value="1"/>
</dbReference>
<dbReference type="EMBL" id="FMYM01000010">
    <property type="protein sequence ID" value="SDC54657.1"/>
    <property type="molecule type" value="Genomic_DNA"/>
</dbReference>
<keyword evidence="3" id="KW-0808">Transferase</keyword>
<dbReference type="Gene3D" id="3.40.630.30">
    <property type="match status" value="1"/>
</dbReference>
<proteinExistence type="predicted"/>
<accession>A0A1G6MHB1</accession>
<feature type="domain" description="N-acetyltransferase" evidence="2">
    <location>
        <begin position="107"/>
        <end position="246"/>
    </location>
</feature>
<feature type="transmembrane region" description="Helical" evidence="1">
    <location>
        <begin position="164"/>
        <end position="185"/>
    </location>
</feature>
<dbReference type="InterPro" id="IPR000182">
    <property type="entry name" value="GNAT_dom"/>
</dbReference>
<reference evidence="4" key="1">
    <citation type="submission" date="2016-09" db="EMBL/GenBank/DDBJ databases">
        <authorList>
            <person name="Varghese N."/>
            <person name="Submissions S."/>
        </authorList>
    </citation>
    <scope>NUCLEOTIDE SEQUENCE [LARGE SCALE GENOMIC DNA]</scope>
    <source>
        <strain evidence="4">25nlg</strain>
    </source>
</reference>
<keyword evidence="1" id="KW-1133">Transmembrane helix</keyword>
<dbReference type="AlphaFoldDB" id="A0A1G6MHB1"/>
<dbReference type="SUPFAM" id="SSF55729">
    <property type="entry name" value="Acyl-CoA N-acyltransferases (Nat)"/>
    <property type="match status" value="1"/>
</dbReference>
<dbReference type="RefSeq" id="WP_176763894.1">
    <property type="nucleotide sequence ID" value="NZ_FMYM01000010.1"/>
</dbReference>
<evidence type="ECO:0000256" key="1">
    <source>
        <dbReference type="SAM" id="Phobius"/>
    </source>
</evidence>
<sequence>MMKENEQRQWQQIHDEVDMLRHHQKGTIVYDYWQSSFTTEKHHIVLAHLQEMTQKKREETSIYIFPSQYTDDWPAQTDEVEWGVDRVKYRLSLASVKKDAPSYPPAYIVREESLLSAEFAALLWRSDPSCPSLDAATKLLIDMESGSYGEVVVCQTLSHKTTRIGFVVLTNMSGVILLAHIVMAPEYGGKGLAKRLLLHATKKAQALGYRQVIASTDETNERSKAVMRAVGFQEVSRDRIAVLRAR</sequence>
<gene>
    <name evidence="3" type="ORF">SAMN05421737_11017</name>
</gene>
<evidence type="ECO:0000313" key="3">
    <source>
        <dbReference type="EMBL" id="SDC54657.1"/>
    </source>
</evidence>
<dbReference type="GO" id="GO:0016747">
    <property type="term" value="F:acyltransferase activity, transferring groups other than amino-acyl groups"/>
    <property type="evidence" value="ECO:0007669"/>
    <property type="project" value="InterPro"/>
</dbReference>
<dbReference type="STRING" id="1464122.SAMN05421737_11017"/>
<keyword evidence="1" id="KW-0812">Transmembrane</keyword>
<organism evidence="3 4">
    <name type="scientific">Shouchella lonarensis</name>
    <dbReference type="NCBI Taxonomy" id="1464122"/>
    <lineage>
        <taxon>Bacteria</taxon>
        <taxon>Bacillati</taxon>
        <taxon>Bacillota</taxon>
        <taxon>Bacilli</taxon>
        <taxon>Bacillales</taxon>
        <taxon>Bacillaceae</taxon>
        <taxon>Shouchella</taxon>
    </lineage>
</organism>